<sequence length="75" mass="8622">MDDYMFKANVDRCKVVHEATHYLEIFSYSDPSYNSVEEHPLTSDEFDNFLHQRGAFAPPKLPDGVTQVAAMRLMP</sequence>
<organism evidence="1 2">
    <name type="scientific">Phlyctema vagabunda</name>
    <dbReference type="NCBI Taxonomy" id="108571"/>
    <lineage>
        <taxon>Eukaryota</taxon>
        <taxon>Fungi</taxon>
        <taxon>Dikarya</taxon>
        <taxon>Ascomycota</taxon>
        <taxon>Pezizomycotina</taxon>
        <taxon>Leotiomycetes</taxon>
        <taxon>Helotiales</taxon>
        <taxon>Dermateaceae</taxon>
        <taxon>Phlyctema</taxon>
    </lineage>
</organism>
<proteinExistence type="predicted"/>
<name>A0ABR4PXM0_9HELO</name>
<protein>
    <submittedName>
        <fullName evidence="1">Uncharacterized protein</fullName>
    </submittedName>
</protein>
<dbReference type="EMBL" id="JBFCZG010000001">
    <property type="protein sequence ID" value="KAL3428102.1"/>
    <property type="molecule type" value="Genomic_DNA"/>
</dbReference>
<accession>A0ABR4PXM0</accession>
<comment type="caution">
    <text evidence="1">The sequence shown here is derived from an EMBL/GenBank/DDBJ whole genome shotgun (WGS) entry which is preliminary data.</text>
</comment>
<dbReference type="Proteomes" id="UP001629113">
    <property type="component" value="Unassembled WGS sequence"/>
</dbReference>
<keyword evidence="2" id="KW-1185">Reference proteome</keyword>
<gene>
    <name evidence="1" type="ORF">PVAG01_01611</name>
</gene>
<reference evidence="1 2" key="1">
    <citation type="submission" date="2024-06" db="EMBL/GenBank/DDBJ databases">
        <title>Complete genome of Phlyctema vagabunda strain 19-DSS-EL-015.</title>
        <authorList>
            <person name="Fiorenzani C."/>
        </authorList>
    </citation>
    <scope>NUCLEOTIDE SEQUENCE [LARGE SCALE GENOMIC DNA]</scope>
    <source>
        <strain evidence="1 2">19-DSS-EL-015</strain>
    </source>
</reference>
<evidence type="ECO:0000313" key="2">
    <source>
        <dbReference type="Proteomes" id="UP001629113"/>
    </source>
</evidence>
<evidence type="ECO:0000313" key="1">
    <source>
        <dbReference type="EMBL" id="KAL3428102.1"/>
    </source>
</evidence>